<dbReference type="PANTHER" id="PTHR23407">
    <property type="entry name" value="ATPASE INHIBITOR/5-FORMYLTETRAHYDROFOLATE CYCLO-LIGASE"/>
    <property type="match status" value="1"/>
</dbReference>
<evidence type="ECO:0000313" key="6">
    <source>
        <dbReference type="EMBL" id="MDI6448390.1"/>
    </source>
</evidence>
<keyword evidence="5" id="KW-0460">Magnesium</keyword>
<proteinExistence type="inferred from homology"/>
<evidence type="ECO:0000256" key="1">
    <source>
        <dbReference type="ARBA" id="ARBA00010638"/>
    </source>
</evidence>
<dbReference type="GO" id="GO:0046872">
    <property type="term" value="F:metal ion binding"/>
    <property type="evidence" value="ECO:0007669"/>
    <property type="project" value="UniProtKB-KW"/>
</dbReference>
<sequence>MDKVELRRQLQNRLLSIPDQQRQEKSRRACRNLIATERFQEASTIMMFLSLPHEVDTSEAILHAWQLGKTVAVPKISWQQRHMIPVGISSLETGFATGALGLRNPVEGVPIPFDQIDLVVSPALGYDRRGNRLGRGGAFYDRFFANKMLTASRCGLAFIEQVLDSIPVAENDQPVDFLVTDEGVIGCDSQKGA</sequence>
<dbReference type="PANTHER" id="PTHR23407:SF1">
    <property type="entry name" value="5-FORMYLTETRAHYDROFOLATE CYCLO-LIGASE"/>
    <property type="match status" value="1"/>
</dbReference>
<name>A0AAW6TUS7_9BACT</name>
<dbReference type="GO" id="GO:0035999">
    <property type="term" value="P:tetrahydrofolate interconversion"/>
    <property type="evidence" value="ECO:0007669"/>
    <property type="project" value="TreeGrafter"/>
</dbReference>
<reference evidence="6" key="1">
    <citation type="submission" date="2023-05" db="EMBL/GenBank/DDBJ databases">
        <title>Anaerotaeda fermentans gen. nov., sp. nov., a novel anaerobic planctomycete of the new family within the order Sedimentisphaerales isolated from Taman Peninsula, Russia.</title>
        <authorList>
            <person name="Khomyakova M.A."/>
            <person name="Merkel A.Y."/>
            <person name="Slobodkin A.I."/>
        </authorList>
    </citation>
    <scope>NUCLEOTIDE SEQUENCE</scope>
    <source>
        <strain evidence="6">M17dextr</strain>
    </source>
</reference>
<feature type="binding site" evidence="4">
    <location>
        <position position="49"/>
    </location>
    <ligand>
        <name>substrate</name>
    </ligand>
</feature>
<feature type="binding site" evidence="4">
    <location>
        <begin position="132"/>
        <end position="140"/>
    </location>
    <ligand>
        <name>ATP</name>
        <dbReference type="ChEBI" id="CHEBI:30616"/>
    </ligand>
</feature>
<evidence type="ECO:0000256" key="3">
    <source>
        <dbReference type="ARBA" id="ARBA00022840"/>
    </source>
</evidence>
<keyword evidence="2 4" id="KW-0547">Nucleotide-binding</keyword>
<accession>A0AAW6TUS7</accession>
<dbReference type="InterPro" id="IPR024185">
    <property type="entry name" value="FTHF_cligase-like_sf"/>
</dbReference>
<comment type="cofactor">
    <cofactor evidence="5">
        <name>Mg(2+)</name>
        <dbReference type="ChEBI" id="CHEBI:18420"/>
    </cofactor>
</comment>
<keyword evidence="7" id="KW-1185">Reference proteome</keyword>
<keyword evidence="5" id="KW-0479">Metal-binding</keyword>
<dbReference type="GO" id="GO:0005524">
    <property type="term" value="F:ATP binding"/>
    <property type="evidence" value="ECO:0007669"/>
    <property type="project" value="UniProtKB-KW"/>
</dbReference>
<feature type="binding site" evidence="4">
    <location>
        <begin position="3"/>
        <end position="7"/>
    </location>
    <ligand>
        <name>ATP</name>
        <dbReference type="ChEBI" id="CHEBI:30616"/>
    </ligand>
</feature>
<dbReference type="InterPro" id="IPR002698">
    <property type="entry name" value="FTHF_cligase"/>
</dbReference>
<dbReference type="Proteomes" id="UP001431776">
    <property type="component" value="Unassembled WGS sequence"/>
</dbReference>
<comment type="similarity">
    <text evidence="1 5">Belongs to the 5-formyltetrahydrofolate cyclo-ligase family.</text>
</comment>
<dbReference type="GO" id="GO:0030272">
    <property type="term" value="F:5-formyltetrahydrofolate cyclo-ligase activity"/>
    <property type="evidence" value="ECO:0007669"/>
    <property type="project" value="UniProtKB-EC"/>
</dbReference>
<gene>
    <name evidence="6" type="ORF">QJ522_04990</name>
</gene>
<keyword evidence="3 4" id="KW-0067">ATP-binding</keyword>
<feature type="binding site" evidence="4">
    <location>
        <position position="54"/>
    </location>
    <ligand>
        <name>substrate</name>
    </ligand>
</feature>
<evidence type="ECO:0000256" key="5">
    <source>
        <dbReference type="RuleBase" id="RU361279"/>
    </source>
</evidence>
<dbReference type="RefSeq" id="WP_349243795.1">
    <property type="nucleotide sequence ID" value="NZ_JASCXX010000004.1"/>
</dbReference>
<dbReference type="EC" id="6.3.3.2" evidence="5"/>
<dbReference type="Gene3D" id="3.40.50.10420">
    <property type="entry name" value="NagB/RpiA/CoA transferase-like"/>
    <property type="match status" value="1"/>
</dbReference>
<dbReference type="InterPro" id="IPR037171">
    <property type="entry name" value="NagB/RpiA_transferase-like"/>
</dbReference>
<dbReference type="Pfam" id="PF01812">
    <property type="entry name" value="5-FTHF_cyc-lig"/>
    <property type="match status" value="1"/>
</dbReference>
<protein>
    <recommendedName>
        <fullName evidence="5">5-formyltetrahydrofolate cyclo-ligase</fullName>
        <ecNumber evidence="5">6.3.3.2</ecNumber>
    </recommendedName>
</protein>
<dbReference type="NCBIfam" id="TIGR02727">
    <property type="entry name" value="MTHFS_bact"/>
    <property type="match status" value="1"/>
</dbReference>
<dbReference type="GO" id="GO:0009396">
    <property type="term" value="P:folic acid-containing compound biosynthetic process"/>
    <property type="evidence" value="ECO:0007669"/>
    <property type="project" value="TreeGrafter"/>
</dbReference>
<organism evidence="6 7">
    <name type="scientific">Anaerobaca lacustris</name>
    <dbReference type="NCBI Taxonomy" id="3044600"/>
    <lineage>
        <taxon>Bacteria</taxon>
        <taxon>Pseudomonadati</taxon>
        <taxon>Planctomycetota</taxon>
        <taxon>Phycisphaerae</taxon>
        <taxon>Sedimentisphaerales</taxon>
        <taxon>Anaerobacaceae</taxon>
        <taxon>Anaerobaca</taxon>
    </lineage>
</organism>
<dbReference type="EMBL" id="JASCXX010000004">
    <property type="protein sequence ID" value="MDI6448390.1"/>
    <property type="molecule type" value="Genomic_DNA"/>
</dbReference>
<dbReference type="PIRSF" id="PIRSF006806">
    <property type="entry name" value="FTHF_cligase"/>
    <property type="match status" value="1"/>
</dbReference>
<comment type="caution">
    <text evidence="6">The sequence shown here is derived from an EMBL/GenBank/DDBJ whole genome shotgun (WGS) entry which is preliminary data.</text>
</comment>
<evidence type="ECO:0000256" key="2">
    <source>
        <dbReference type="ARBA" id="ARBA00022741"/>
    </source>
</evidence>
<comment type="catalytic activity">
    <reaction evidence="5">
        <text>(6S)-5-formyl-5,6,7,8-tetrahydrofolate + ATP = (6R)-5,10-methenyltetrahydrofolate + ADP + phosphate</text>
        <dbReference type="Rhea" id="RHEA:10488"/>
        <dbReference type="ChEBI" id="CHEBI:30616"/>
        <dbReference type="ChEBI" id="CHEBI:43474"/>
        <dbReference type="ChEBI" id="CHEBI:57455"/>
        <dbReference type="ChEBI" id="CHEBI:57457"/>
        <dbReference type="ChEBI" id="CHEBI:456216"/>
        <dbReference type="EC" id="6.3.3.2"/>
    </reaction>
</comment>
<dbReference type="AlphaFoldDB" id="A0AAW6TUS7"/>
<dbReference type="SUPFAM" id="SSF100950">
    <property type="entry name" value="NagB/RpiA/CoA transferase-like"/>
    <property type="match status" value="1"/>
</dbReference>
<evidence type="ECO:0000256" key="4">
    <source>
        <dbReference type="PIRSR" id="PIRSR006806-1"/>
    </source>
</evidence>
<keyword evidence="6" id="KW-0436">Ligase</keyword>
<evidence type="ECO:0000313" key="7">
    <source>
        <dbReference type="Proteomes" id="UP001431776"/>
    </source>
</evidence>